<accession>A0A2H4S9F4</accession>
<dbReference type="AlphaFoldDB" id="A0A2H4S9F4"/>
<dbReference type="OrthoDB" id="4858171at2759"/>
<name>A0A2H4S9F4_CORMI</name>
<gene>
    <name evidence="2" type="ORF">A9K55_002937</name>
</gene>
<evidence type="ECO:0000313" key="3">
    <source>
        <dbReference type="Proteomes" id="UP000323067"/>
    </source>
</evidence>
<evidence type="ECO:0000256" key="1">
    <source>
        <dbReference type="SAM" id="MobiDB-lite"/>
    </source>
</evidence>
<protein>
    <submittedName>
        <fullName evidence="2">FAD binding domain</fullName>
    </submittedName>
</protein>
<dbReference type="Proteomes" id="UP000323067">
    <property type="component" value="Chromosome iv"/>
</dbReference>
<evidence type="ECO:0000313" key="2">
    <source>
        <dbReference type="EMBL" id="ATY59733.1"/>
    </source>
</evidence>
<dbReference type="VEuPathDB" id="FungiDB:CCM_05561"/>
<dbReference type="EMBL" id="CP023322">
    <property type="protein sequence ID" value="ATY59733.1"/>
    <property type="molecule type" value="Genomic_DNA"/>
</dbReference>
<dbReference type="VEuPathDB" id="FungiDB:A9K55_002937"/>
<feature type="region of interest" description="Disordered" evidence="1">
    <location>
        <begin position="541"/>
        <end position="560"/>
    </location>
</feature>
<organism evidence="2 3">
    <name type="scientific">Cordyceps militaris</name>
    <name type="common">Caterpillar fungus</name>
    <name type="synonym">Clavaria militaris</name>
    <dbReference type="NCBI Taxonomy" id="73501"/>
    <lineage>
        <taxon>Eukaryota</taxon>
        <taxon>Fungi</taxon>
        <taxon>Dikarya</taxon>
        <taxon>Ascomycota</taxon>
        <taxon>Pezizomycotina</taxon>
        <taxon>Sordariomycetes</taxon>
        <taxon>Hypocreomycetidae</taxon>
        <taxon>Hypocreales</taxon>
        <taxon>Cordycipitaceae</taxon>
        <taxon>Cordyceps</taxon>
    </lineage>
</organism>
<reference evidence="2 3" key="1">
    <citation type="journal article" date="2017" name="BMC Genomics">
        <title>Chromosome level assembly and secondary metabolite potential of the parasitic fungus Cordyceps militaris.</title>
        <authorList>
            <person name="Kramer G.J."/>
            <person name="Nodwell J.R."/>
        </authorList>
    </citation>
    <scope>NUCLEOTIDE SEQUENCE [LARGE SCALE GENOMIC DNA]</scope>
    <source>
        <strain evidence="2 3">ATCC 34164</strain>
    </source>
</reference>
<feature type="compositionally biased region" description="Low complexity" evidence="1">
    <location>
        <begin position="549"/>
        <end position="560"/>
    </location>
</feature>
<sequence length="804" mass="86688">MDVSYDDIPLQVQVPVRVFSAQCDPLAAVIFFDFCGKPAQITISAAAAPPQAHPGTTSSSGYEALRERLYALAQVLACKSRFYMAGPYIPVASQMEELLRDVMLDATPLPAPPMDWLGSYPLEWFLSMGRLPFLLTEDHRRGGGQACAVRDEAWPEHAPSAKDLQALLLPRALPALSTTHLKVAPVRCGRNRVSGTITADVPGLHQPYAGGGGGAHTYTFVCLRELGARAAAEGSHRAMAYQIQQLELVAQACRGLTAEARQAVCVPTLRASLVHEFGAGAGGGRLPVGMLLDELPKLVPLRACTAAAPPGVVREWVLRICRTVDWLADMGIGWGGSFAADHRGHALLDAVVVDAFSRPWLMDGFADCGEGKILNDRIAAELLRGEFGLLVLYSSKPCPNTTLGYIANHPTEPDPTPLRAPSAMAQQLQILQAEIIGNRVDITFALSTRPFCLSVFPVRKTTAAAAAPSFAKTCNALVQLVLQANTGTWHFSRGQSQIQEALHRLAKPELLALCRAPRPPPQDCSVQLHLCHAPRPCELHPDDNDQDGPPVLRLRRTPPTSDLDREEEHFYRMYTATAMCHVPASAVCVTPATRIDEARIHGPVRRAADGAVYHCIAARDASARGARRWACPARRQLLARQALQAADEADDDNDCLRVPELLAYVYDDDDDECPQAVRPSRIMGGLYEHVDGGTPLRAVLAAARPGGPDAATLRILAARVAGMVGSLHRRGFVWGGESGDAAATTLIDCLVVDGQGNPWLVDGFCAAYHDDAVRSDNKALLSLLDQMKAYYPEAEGGGWSDHPV</sequence>
<proteinExistence type="predicted"/>